<proteinExistence type="predicted"/>
<dbReference type="AlphaFoldDB" id="A0AAV9CS70"/>
<evidence type="ECO:0000313" key="2">
    <source>
        <dbReference type="EMBL" id="KAK1291078.1"/>
    </source>
</evidence>
<keyword evidence="3" id="KW-1185">Reference proteome</keyword>
<organism evidence="2 3">
    <name type="scientific">Acorus calamus</name>
    <name type="common">Sweet flag</name>
    <dbReference type="NCBI Taxonomy" id="4465"/>
    <lineage>
        <taxon>Eukaryota</taxon>
        <taxon>Viridiplantae</taxon>
        <taxon>Streptophyta</taxon>
        <taxon>Embryophyta</taxon>
        <taxon>Tracheophyta</taxon>
        <taxon>Spermatophyta</taxon>
        <taxon>Magnoliopsida</taxon>
        <taxon>Liliopsida</taxon>
        <taxon>Acoraceae</taxon>
        <taxon>Acorus</taxon>
    </lineage>
</organism>
<dbReference type="EMBL" id="JAUJYO010000018">
    <property type="protein sequence ID" value="KAK1291078.1"/>
    <property type="molecule type" value="Genomic_DNA"/>
</dbReference>
<evidence type="ECO:0000256" key="1">
    <source>
        <dbReference type="SAM" id="MobiDB-lite"/>
    </source>
</evidence>
<dbReference type="Proteomes" id="UP001180020">
    <property type="component" value="Unassembled WGS sequence"/>
</dbReference>
<dbReference type="PANTHER" id="PTHR36070:SF1">
    <property type="entry name" value="OS04G0165500 PROTEIN"/>
    <property type="match status" value="1"/>
</dbReference>
<reference evidence="2" key="2">
    <citation type="submission" date="2023-06" db="EMBL/GenBank/DDBJ databases">
        <authorList>
            <person name="Ma L."/>
            <person name="Liu K.-W."/>
            <person name="Li Z."/>
            <person name="Hsiao Y.-Y."/>
            <person name="Qi Y."/>
            <person name="Fu T."/>
            <person name="Tang G."/>
            <person name="Zhang D."/>
            <person name="Sun W.-H."/>
            <person name="Liu D.-K."/>
            <person name="Li Y."/>
            <person name="Chen G.-Z."/>
            <person name="Liu X.-D."/>
            <person name="Liao X.-Y."/>
            <person name="Jiang Y.-T."/>
            <person name="Yu X."/>
            <person name="Hao Y."/>
            <person name="Huang J."/>
            <person name="Zhao X.-W."/>
            <person name="Ke S."/>
            <person name="Chen Y.-Y."/>
            <person name="Wu W.-L."/>
            <person name="Hsu J.-L."/>
            <person name="Lin Y.-F."/>
            <person name="Huang M.-D."/>
            <person name="Li C.-Y."/>
            <person name="Huang L."/>
            <person name="Wang Z.-W."/>
            <person name="Zhao X."/>
            <person name="Zhong W.-Y."/>
            <person name="Peng D.-H."/>
            <person name="Ahmad S."/>
            <person name="Lan S."/>
            <person name="Zhang J.-S."/>
            <person name="Tsai W.-C."/>
            <person name="Van De Peer Y."/>
            <person name="Liu Z.-J."/>
        </authorList>
    </citation>
    <scope>NUCLEOTIDE SEQUENCE</scope>
    <source>
        <strain evidence="2">CP</strain>
        <tissue evidence="2">Leaves</tissue>
    </source>
</reference>
<feature type="region of interest" description="Disordered" evidence="1">
    <location>
        <begin position="14"/>
        <end position="51"/>
    </location>
</feature>
<sequence>MPSWPPVYWTSRAKPIIDPSKPLPPQATFRGPYINTGSRDIGPDHRSYPKP</sequence>
<protein>
    <submittedName>
        <fullName evidence="2">Uncharacterized protein</fullName>
    </submittedName>
</protein>
<gene>
    <name evidence="2" type="ORF">QJS10_CPB18g01712</name>
</gene>
<feature type="compositionally biased region" description="Basic and acidic residues" evidence="1">
    <location>
        <begin position="41"/>
        <end position="51"/>
    </location>
</feature>
<evidence type="ECO:0000313" key="3">
    <source>
        <dbReference type="Proteomes" id="UP001180020"/>
    </source>
</evidence>
<comment type="caution">
    <text evidence="2">The sequence shown here is derived from an EMBL/GenBank/DDBJ whole genome shotgun (WGS) entry which is preliminary data.</text>
</comment>
<reference evidence="2" key="1">
    <citation type="journal article" date="2023" name="Nat. Commun.">
        <title>Diploid and tetraploid genomes of Acorus and the evolution of monocots.</title>
        <authorList>
            <person name="Ma L."/>
            <person name="Liu K.W."/>
            <person name="Li Z."/>
            <person name="Hsiao Y.Y."/>
            <person name="Qi Y."/>
            <person name="Fu T."/>
            <person name="Tang G.D."/>
            <person name="Zhang D."/>
            <person name="Sun W.H."/>
            <person name="Liu D.K."/>
            <person name="Li Y."/>
            <person name="Chen G.Z."/>
            <person name="Liu X.D."/>
            <person name="Liao X.Y."/>
            <person name="Jiang Y.T."/>
            <person name="Yu X."/>
            <person name="Hao Y."/>
            <person name="Huang J."/>
            <person name="Zhao X.W."/>
            <person name="Ke S."/>
            <person name="Chen Y.Y."/>
            <person name="Wu W.L."/>
            <person name="Hsu J.L."/>
            <person name="Lin Y.F."/>
            <person name="Huang M.D."/>
            <person name="Li C.Y."/>
            <person name="Huang L."/>
            <person name="Wang Z.W."/>
            <person name="Zhao X."/>
            <person name="Zhong W.Y."/>
            <person name="Peng D.H."/>
            <person name="Ahmad S."/>
            <person name="Lan S."/>
            <person name="Zhang J.S."/>
            <person name="Tsai W.C."/>
            <person name="Van de Peer Y."/>
            <person name="Liu Z.J."/>
        </authorList>
    </citation>
    <scope>NUCLEOTIDE SEQUENCE</scope>
    <source>
        <strain evidence="2">CP</strain>
    </source>
</reference>
<dbReference type="PANTHER" id="PTHR36070">
    <property type="entry name" value="OSJNBA0019G23.7 PROTEIN"/>
    <property type="match status" value="1"/>
</dbReference>
<accession>A0AAV9CS70</accession>
<name>A0AAV9CS70_ACOCL</name>